<evidence type="ECO:0000256" key="1">
    <source>
        <dbReference type="ARBA" id="ARBA00004613"/>
    </source>
</evidence>
<evidence type="ECO:0000313" key="6">
    <source>
        <dbReference type="EMBL" id="VDN96577.1"/>
    </source>
</evidence>
<feature type="compositionally biased region" description="Acidic residues" evidence="4">
    <location>
        <begin position="451"/>
        <end position="472"/>
    </location>
</feature>
<dbReference type="GO" id="GO:0005525">
    <property type="term" value="F:GTP binding"/>
    <property type="evidence" value="ECO:0007669"/>
    <property type="project" value="InterPro"/>
</dbReference>
<dbReference type="SMART" id="SM00175">
    <property type="entry name" value="RAB"/>
    <property type="match status" value="1"/>
</dbReference>
<dbReference type="SUPFAM" id="SSF81296">
    <property type="entry name" value="E set domains"/>
    <property type="match status" value="1"/>
</dbReference>
<dbReference type="GO" id="GO:0005829">
    <property type="term" value="C:cytosol"/>
    <property type="evidence" value="ECO:0007669"/>
    <property type="project" value="TreeGrafter"/>
</dbReference>
<evidence type="ECO:0000313" key="7">
    <source>
        <dbReference type="Proteomes" id="UP000278807"/>
    </source>
</evidence>
<keyword evidence="3" id="KW-0964">Secreted</keyword>
<feature type="region of interest" description="Disordered" evidence="4">
    <location>
        <begin position="434"/>
        <end position="497"/>
    </location>
</feature>
<name>A0A158QGS8_RODNA</name>
<dbReference type="SUPFAM" id="SSF52540">
    <property type="entry name" value="P-loop containing nucleoside triphosphate hydrolases"/>
    <property type="match status" value="1"/>
</dbReference>
<dbReference type="PANTHER" id="PTHR14932">
    <property type="entry name" value="RAS GTPASE-RELATED"/>
    <property type="match status" value="1"/>
</dbReference>
<dbReference type="PROSITE" id="PS51419">
    <property type="entry name" value="RAB"/>
    <property type="match status" value="1"/>
</dbReference>
<dbReference type="Gene3D" id="2.60.40.770">
    <property type="match status" value="1"/>
</dbReference>
<reference evidence="6 7" key="2">
    <citation type="submission" date="2018-11" db="EMBL/GenBank/DDBJ databases">
        <authorList>
            <consortium name="Pathogen Informatics"/>
        </authorList>
    </citation>
    <scope>NUCLEOTIDE SEQUENCE [LARGE SCALE GENOMIC DNA]</scope>
</reference>
<evidence type="ECO:0000256" key="4">
    <source>
        <dbReference type="SAM" id="MobiDB-lite"/>
    </source>
</evidence>
<keyword evidence="7" id="KW-1185">Reference proteome</keyword>
<proteinExistence type="inferred from homology"/>
<reference evidence="8" key="1">
    <citation type="submission" date="2016-04" db="UniProtKB">
        <authorList>
            <consortium name="WormBaseParasite"/>
        </authorList>
    </citation>
    <scope>IDENTIFICATION</scope>
</reference>
<dbReference type="InterPro" id="IPR003172">
    <property type="entry name" value="ML_dom"/>
</dbReference>
<evidence type="ECO:0000256" key="2">
    <source>
        <dbReference type="ARBA" id="ARBA00006370"/>
    </source>
</evidence>
<dbReference type="InterPro" id="IPR027417">
    <property type="entry name" value="P-loop_NTPase"/>
</dbReference>
<dbReference type="PANTHER" id="PTHR14932:SF1">
    <property type="entry name" value="RAB-LIKE PROTEIN 6"/>
    <property type="match status" value="1"/>
</dbReference>
<protein>
    <submittedName>
        <fullName evidence="8">ML domain-containing protein</fullName>
    </submittedName>
</protein>
<dbReference type="WBParaSite" id="HNAJ_0000071801-mRNA-1">
    <property type="protein sequence ID" value="HNAJ_0000071801-mRNA-1"/>
    <property type="gene ID" value="HNAJ_0000071801"/>
</dbReference>
<dbReference type="InterPro" id="IPR040385">
    <property type="entry name" value="RABL6"/>
</dbReference>
<dbReference type="GO" id="GO:0005576">
    <property type="term" value="C:extracellular region"/>
    <property type="evidence" value="ECO:0007669"/>
    <property type="project" value="UniProtKB-SubCell"/>
</dbReference>
<gene>
    <name evidence="6" type="ORF">HNAJ_LOCUS718</name>
</gene>
<accession>A0A158QGS8</accession>
<evidence type="ECO:0000313" key="8">
    <source>
        <dbReference type="WBParaSite" id="HNAJ_0000071801-mRNA-1"/>
    </source>
</evidence>
<feature type="compositionally biased region" description="Polar residues" evidence="4">
    <location>
        <begin position="375"/>
        <end position="403"/>
    </location>
</feature>
<sequence length="698" mass="77723">MSIFKKIFSRDSFSNGVISNSNFCALKPDLQERLSRVKYNLKLVIRGERKTGKSCLLSRLTGEAFSPTYTPTDEIKVACILWNYQPTNTPVKVDVWDVVDKGRQREVKHGNISNGYISKLTKRNQSATTLASLDSSFIDVYKGTNCVILIFDLTKRATFEYVRRELPRVPFSVPVLVVGNFRDAAAGGENGGRREISESDARDFIQRANKARQAAVSTITPSDDLFLSDLRNIYKWAPIRYCETSMQNGFGLMYIHSFLNIPFLHLQSSYLIQGLVTNRQAFNESCQQLDLAEENQEVICSYEKFTRWLESSRDQTFPSNPPRVHQVQTAIKSVESKPLKCPPTMEPIVGKTEPVSNVLWPSDREEDRSLHDFLNVSNDDGPSHSITDKPSSVYTSVDSNEPFTNAVPEVADFQEDLDPDDTAEHLAALSFGLNGFTASPPPPVLQTADSSMDDVDDDDDDLMNEDSDDDEEHLGPALGLTSPSTPPPPIANGNGLSSLLQLPHQKLQLTTLQSTSSCPLSSSSSSSSSSSISRGLSLEVDSAAFRRTSNHPSPKASVDLTTAEEITAFERFLDAELVKGGKIVVHGIISGIPIPFPLPDNNLCHFLKSGCNAQPNVPTEMDYSLYVKETYPPIPVEIKWQLVDDLGVDLVCIKFPAKLQSTSRTVNTLDENQSLSRVLYFRRYMPDKVFKLYRKWFA</sequence>
<feature type="region of interest" description="Disordered" evidence="4">
    <location>
        <begin position="373"/>
        <end position="403"/>
    </location>
</feature>
<evidence type="ECO:0000259" key="5">
    <source>
        <dbReference type="SMART" id="SM00737"/>
    </source>
</evidence>
<dbReference type="STRING" id="102285.A0A158QGS8"/>
<feature type="domain" description="MD-2-related lipid-recognition" evidence="5">
    <location>
        <begin position="515"/>
        <end position="657"/>
    </location>
</feature>
<evidence type="ECO:0000256" key="3">
    <source>
        <dbReference type="ARBA" id="ARBA00022525"/>
    </source>
</evidence>
<dbReference type="InterPro" id="IPR014756">
    <property type="entry name" value="Ig_E-set"/>
</dbReference>
<dbReference type="Gene3D" id="3.40.50.300">
    <property type="entry name" value="P-loop containing nucleotide triphosphate hydrolases"/>
    <property type="match status" value="1"/>
</dbReference>
<dbReference type="FunFam" id="2.60.40.770:FF:000001">
    <property type="entry name" value="NPC intracellular cholesterol transporter 2"/>
    <property type="match status" value="1"/>
</dbReference>
<dbReference type="Pfam" id="PF02221">
    <property type="entry name" value="E1_DerP2_DerF2"/>
    <property type="match status" value="1"/>
</dbReference>
<feature type="region of interest" description="Disordered" evidence="4">
    <location>
        <begin position="511"/>
        <end position="533"/>
    </location>
</feature>
<dbReference type="OrthoDB" id="207081at2759"/>
<comment type="subcellular location">
    <subcellularLocation>
        <location evidence="1">Secreted</location>
    </subcellularLocation>
</comment>
<dbReference type="AlphaFoldDB" id="A0A158QGS8"/>
<dbReference type="SMART" id="SM00737">
    <property type="entry name" value="ML"/>
    <property type="match status" value="1"/>
</dbReference>
<organism evidence="8">
    <name type="scientific">Rodentolepis nana</name>
    <name type="common">Dwarf tapeworm</name>
    <name type="synonym">Hymenolepis nana</name>
    <dbReference type="NCBI Taxonomy" id="102285"/>
    <lineage>
        <taxon>Eukaryota</taxon>
        <taxon>Metazoa</taxon>
        <taxon>Spiralia</taxon>
        <taxon>Lophotrochozoa</taxon>
        <taxon>Platyhelminthes</taxon>
        <taxon>Cestoda</taxon>
        <taxon>Eucestoda</taxon>
        <taxon>Cyclophyllidea</taxon>
        <taxon>Hymenolepididae</taxon>
        <taxon>Rodentolepis</taxon>
    </lineage>
</organism>
<dbReference type="Proteomes" id="UP000278807">
    <property type="component" value="Unassembled WGS sequence"/>
</dbReference>
<dbReference type="Pfam" id="PF08477">
    <property type="entry name" value="Roc"/>
    <property type="match status" value="1"/>
</dbReference>
<comment type="similarity">
    <text evidence="2">Belongs to the NPC2 family.</text>
</comment>
<dbReference type="GO" id="GO:0005634">
    <property type="term" value="C:nucleus"/>
    <property type="evidence" value="ECO:0007669"/>
    <property type="project" value="TreeGrafter"/>
</dbReference>
<dbReference type="EMBL" id="UZAE01000222">
    <property type="protein sequence ID" value="VDN96577.1"/>
    <property type="molecule type" value="Genomic_DNA"/>
</dbReference>